<dbReference type="RefSeq" id="WP_086330757.1">
    <property type="nucleotide sequence ID" value="NZ_NGLE02000001.1"/>
</dbReference>
<sequence>MRVIQRFNVWMVIIFLVVSPFCQSTMSVFAETLSEQEQVTDLTIHNNEQGQAEVTLPQVIPGQEITVTSDTPIDTLALENKQTILNLHSNEEKSSVSFIYQGTEPFQLYFEVDQVKEQEIKVEQNERVKTYRLHMDEEVTEISSTATSSEIEEITQTSSEDVSTSETTQTTESESNEQSKSDTSVELETSTTTTEPEPKAEVRSSELMSEIAADRNSGWQVQLNKQTLLSAAIPSGNQLSYGFATEQDLFLTNVFLTDTNGQRVDYRNERNSGNGRGIRFYSFEKTGEYTPVEKVALTAVAVNGNQIRGYGEFTIDHNLVYSYKVVVRVTLSVEDQTGDVQKQIEIKRVDKPLLGDPQPMNVGFSEIVDTKLNGRESADVSYIGNGRGLFIENNPYNVMFDVSEEKNGGTRPNKWGAGKGTYLDLSIGIHWLYRDAEPGDFFKSRSIISSEVHGLEDKNGQPGELVDHYSDAALAMMWDKQKVKPQGTRIMSYTLHLDEVSKPKVKLQSDIPASLLEGKNLEQITGTVESDRRNNIRLLYAIDNGAYTTAKEIANSNVGEKHEWSIDNIDLTAYKAGKHTLTFLAQDSEGNLSEKVTRTFRIISKDTKYVFDSTVTNTNGLLSKVHPGDRLHYEIYLENRGKNIYFRWKNDFSKYLALDEKSIHIENKRDPKPDVQIKEQTMTYDGAMALNEVITFSFDAIVKEESLGVKLASIANTASFYEKDSYTKPLVKSEISLANEGTVTNFPKAYIDGHITNQEIKEEDELIFEGTIGNSAIAKEMDSGAWKQVQYIFPEEEGLELKEIQVLDKNNQPLPSDQVECTIISENDEQQTKKNYQRVAMARFKKDILPQEEYHIRVKAMAAKDASKLNNPIIVHTSAFGTDKTEEDIEAVKEIKLPKVQPKAMLTIADVTGELDFGEMILKRETQKKYAEDLSIKIQDTREGSNSWSLHISGEIKNASGDLLPLFFEKDKQKQSLEAGVVISHKGMKELTFGEKSEQQIYAELSPNKNKGHYQGTISWNLMDVP</sequence>
<evidence type="ECO:0000313" key="4">
    <source>
        <dbReference type="Proteomes" id="UP000195139"/>
    </source>
</evidence>
<reference evidence="3" key="1">
    <citation type="submission" date="2017-05" db="EMBL/GenBank/DDBJ databases">
        <title>The Genome Sequence of Enterococcus sp. 4G2_DIV0659.</title>
        <authorList>
            <consortium name="The Broad Institute Genomics Platform"/>
            <consortium name="The Broad Institute Genomic Center for Infectious Diseases"/>
            <person name="Earl A."/>
            <person name="Manson A."/>
            <person name="Schwartman J."/>
            <person name="Gilmore M."/>
            <person name="Abouelleil A."/>
            <person name="Cao P."/>
            <person name="Chapman S."/>
            <person name="Cusick C."/>
            <person name="Shea T."/>
            <person name="Young S."/>
            <person name="Neafsey D."/>
            <person name="Nusbaum C."/>
            <person name="Birren B."/>
        </authorList>
    </citation>
    <scope>NUCLEOTIDE SEQUENCE [LARGE SCALE GENOMIC DNA]</scope>
    <source>
        <strain evidence="3">4G2_DIV0659</strain>
    </source>
</reference>
<protein>
    <recommendedName>
        <fullName evidence="5">WxL domain-containing protein</fullName>
    </recommendedName>
</protein>
<keyword evidence="4" id="KW-1185">Reference proteome</keyword>
<gene>
    <name evidence="3" type="ORF">A5880_001848</name>
    <name evidence="2" type="ORF">A5880_001941</name>
</gene>
<dbReference type="EMBL" id="NGLE01000002">
    <property type="protein sequence ID" value="OTO08848.1"/>
    <property type="molecule type" value="Genomic_DNA"/>
</dbReference>
<evidence type="ECO:0008006" key="5">
    <source>
        <dbReference type="Google" id="ProtNLM"/>
    </source>
</evidence>
<dbReference type="OrthoDB" id="2306834at2"/>
<proteinExistence type="predicted"/>
<evidence type="ECO:0000256" key="1">
    <source>
        <dbReference type="SAM" id="MobiDB-lite"/>
    </source>
</evidence>
<dbReference type="AlphaFoldDB" id="A0A242CFF8"/>
<evidence type="ECO:0000313" key="2">
    <source>
        <dbReference type="EMBL" id="MEI5994383.1"/>
    </source>
</evidence>
<reference evidence="2 4" key="2">
    <citation type="submission" date="2018-07" db="EMBL/GenBank/DDBJ databases">
        <title>The Genome Sequence of Enterococcus sp. DIV0659b.</title>
        <authorList>
            <consortium name="The Broad Institute Genomics Platform"/>
            <consortium name="The Broad Institute Genomic Center for Infectious Diseases"/>
            <person name="Earl A."/>
            <person name="Manson A."/>
            <person name="Schwartman J."/>
            <person name="Gilmore M."/>
            <person name="Abouelleil A."/>
            <person name="Cao P."/>
            <person name="Chapman S."/>
            <person name="Cusick C."/>
            <person name="Shea T."/>
            <person name="Young S."/>
            <person name="Neafsey D."/>
            <person name="Nusbaum C."/>
            <person name="Birren B."/>
        </authorList>
    </citation>
    <scope>NUCLEOTIDE SEQUENCE [LARGE SCALE GENOMIC DNA]</scope>
    <source>
        <strain evidence="2 4">4G2_DIV0659</strain>
    </source>
</reference>
<dbReference type="Proteomes" id="UP000195139">
    <property type="component" value="Unassembled WGS sequence"/>
</dbReference>
<feature type="region of interest" description="Disordered" evidence="1">
    <location>
        <begin position="140"/>
        <end position="206"/>
    </location>
</feature>
<dbReference type="EMBL" id="NGLE02000001">
    <property type="protein sequence ID" value="MEI5994383.1"/>
    <property type="molecule type" value="Genomic_DNA"/>
</dbReference>
<feature type="compositionally biased region" description="Low complexity" evidence="1">
    <location>
        <begin position="141"/>
        <end position="195"/>
    </location>
</feature>
<accession>A0A242CFF8</accession>
<organism evidence="3">
    <name type="scientific">Candidatus Enterococcus mansonii</name>
    <dbReference type="NCBI Taxonomy" id="1834181"/>
    <lineage>
        <taxon>Bacteria</taxon>
        <taxon>Bacillati</taxon>
        <taxon>Bacillota</taxon>
        <taxon>Bacilli</taxon>
        <taxon>Lactobacillales</taxon>
        <taxon>Enterococcaceae</taxon>
        <taxon>Enterococcus</taxon>
    </lineage>
</organism>
<comment type="caution">
    <text evidence="3">The sequence shown here is derived from an EMBL/GenBank/DDBJ whole genome shotgun (WGS) entry which is preliminary data.</text>
</comment>
<name>A0A242CFF8_9ENTE</name>
<dbReference type="STRING" id="1834181.A5880_001848"/>
<evidence type="ECO:0000313" key="3">
    <source>
        <dbReference type="EMBL" id="OTO08848.1"/>
    </source>
</evidence>